<organism evidence="10 11">
    <name type="scientific">Sphaerulina musiva (strain SO2202)</name>
    <name type="common">Poplar stem canker fungus</name>
    <name type="synonym">Septoria musiva</name>
    <dbReference type="NCBI Taxonomy" id="692275"/>
    <lineage>
        <taxon>Eukaryota</taxon>
        <taxon>Fungi</taxon>
        <taxon>Dikarya</taxon>
        <taxon>Ascomycota</taxon>
        <taxon>Pezizomycotina</taxon>
        <taxon>Dothideomycetes</taxon>
        <taxon>Dothideomycetidae</taxon>
        <taxon>Mycosphaerellales</taxon>
        <taxon>Mycosphaerellaceae</taxon>
        <taxon>Sphaerulina</taxon>
    </lineage>
</organism>
<keyword evidence="3 9" id="KW-0812">Transmembrane</keyword>
<feature type="transmembrane region" description="Helical" evidence="9">
    <location>
        <begin position="25"/>
        <end position="45"/>
    </location>
</feature>
<dbReference type="GO" id="GO:0098554">
    <property type="term" value="C:cytoplasmic side of endoplasmic reticulum membrane"/>
    <property type="evidence" value="ECO:0007669"/>
    <property type="project" value="TreeGrafter"/>
</dbReference>
<evidence type="ECO:0000256" key="4">
    <source>
        <dbReference type="ARBA" id="ARBA00022801"/>
    </source>
</evidence>
<feature type="transmembrane region" description="Helical" evidence="9">
    <location>
        <begin position="115"/>
        <end position="134"/>
    </location>
</feature>
<dbReference type="PANTHER" id="PTHR12174">
    <property type="entry name" value="SIGNAL PEPTIDE PEPTIDASE"/>
    <property type="match status" value="1"/>
</dbReference>
<dbReference type="GeneID" id="27900322"/>
<evidence type="ECO:0000256" key="8">
    <source>
        <dbReference type="SAM" id="MobiDB-lite"/>
    </source>
</evidence>
<feature type="compositionally biased region" description="Acidic residues" evidence="8">
    <location>
        <begin position="64"/>
        <end position="79"/>
    </location>
</feature>
<feature type="transmembrane region" description="Helical" evidence="9">
    <location>
        <begin position="91"/>
        <end position="109"/>
    </location>
</feature>
<dbReference type="OrthoDB" id="29661at2759"/>
<dbReference type="OMA" id="TFWTGTL"/>
<sequence length="615" mass="68308">MALDMNELLTAAAHHWQQNRHLWPMYLHLLLAALFPIYTGAHASLSRPSSAAKPEKKKEKEKEEGDNDEDGEDEEEEETIQQVEGLTPRDALIFPLMAGTVLAGLYWLIKTYGAGIINTVLGLYFSLIGTYSVAKLINDSWITMASLIMPRYYSDQGKIWKVQHHMRRAVALGSESATRTTPFAGPLGRLPLPAPLLSFAWRLRDVVKQRYQVKGFAKHVFEFKIVATRLNAASGILGISAIIYSLLVDKPWWLTNLQGFGVCYGALQLMSPTTFATGSLILSGLFFYDIWAVFFTPLMVTVATNLDVPIKLVFPRPQDPSAAPGEQRAYSMLGLGDIVLPGLMIGLCLRFDLYMHYLRKQKQTQKQVCDGDVCTLKTEVEKAPYVTVSGKWGDKLWIRGSSHLDLPAALSTSFNKPYFSASMIGYVIGMIATLVFMSIFRHVQPALLYLVPGVLISTWATGLIRGELKEMWNFSEAITGEAEDDDEKEGETTTESKGLFADLWADIFGSSEKEETSETKKGSDDSESNNPKPTDRAETDPDSIFFFEISRCKRGAAPEAVTSVRSASASRASSNLEDEDSVLVSRPDPDAEETQPRFRVVSTQQGTAEKHQRLS</sequence>
<evidence type="ECO:0000256" key="3">
    <source>
        <dbReference type="ARBA" id="ARBA00022692"/>
    </source>
</evidence>
<evidence type="ECO:0000256" key="5">
    <source>
        <dbReference type="ARBA" id="ARBA00022824"/>
    </source>
</evidence>
<dbReference type="GO" id="GO:0006465">
    <property type="term" value="P:signal peptide processing"/>
    <property type="evidence" value="ECO:0007669"/>
    <property type="project" value="TreeGrafter"/>
</dbReference>
<name>N1QLA4_SPHMS</name>
<dbReference type="Pfam" id="PF04258">
    <property type="entry name" value="Peptidase_A22B"/>
    <property type="match status" value="1"/>
</dbReference>
<dbReference type="RefSeq" id="XP_016764524.1">
    <property type="nucleotide sequence ID" value="XM_016903185.1"/>
</dbReference>
<evidence type="ECO:0000256" key="9">
    <source>
        <dbReference type="SAM" id="Phobius"/>
    </source>
</evidence>
<dbReference type="GO" id="GO:0033619">
    <property type="term" value="P:membrane protein proteolysis"/>
    <property type="evidence" value="ECO:0007669"/>
    <property type="project" value="TreeGrafter"/>
</dbReference>
<dbReference type="InterPro" id="IPR007369">
    <property type="entry name" value="Peptidase_A22B_SPP"/>
</dbReference>
<protein>
    <submittedName>
        <fullName evidence="10">Peptidase_A22B-domain-containing protein</fullName>
    </submittedName>
</protein>
<evidence type="ECO:0000256" key="6">
    <source>
        <dbReference type="ARBA" id="ARBA00022989"/>
    </source>
</evidence>
<feature type="region of interest" description="Disordered" evidence="8">
    <location>
        <begin position="45"/>
        <end position="81"/>
    </location>
</feature>
<evidence type="ECO:0000256" key="2">
    <source>
        <dbReference type="ARBA" id="ARBA00006859"/>
    </source>
</evidence>
<dbReference type="InterPro" id="IPR006639">
    <property type="entry name" value="Preselin/SPP"/>
</dbReference>
<dbReference type="HOGENOM" id="CLU_023799_1_0_1"/>
<feature type="transmembrane region" description="Helical" evidence="9">
    <location>
        <begin position="226"/>
        <end position="247"/>
    </location>
</feature>
<keyword evidence="11" id="KW-1185">Reference proteome</keyword>
<evidence type="ECO:0000313" key="11">
    <source>
        <dbReference type="Proteomes" id="UP000016931"/>
    </source>
</evidence>
<dbReference type="SMART" id="SM00730">
    <property type="entry name" value="PSN"/>
    <property type="match status" value="1"/>
</dbReference>
<evidence type="ECO:0000256" key="7">
    <source>
        <dbReference type="ARBA" id="ARBA00023136"/>
    </source>
</evidence>
<feature type="transmembrane region" description="Helical" evidence="9">
    <location>
        <begin position="290"/>
        <end position="310"/>
    </location>
</feature>
<feature type="compositionally biased region" description="Basic and acidic residues" evidence="8">
    <location>
        <begin position="511"/>
        <end position="524"/>
    </location>
</feature>
<feature type="region of interest" description="Disordered" evidence="8">
    <location>
        <begin position="556"/>
        <end position="615"/>
    </location>
</feature>
<dbReference type="GO" id="GO:0042500">
    <property type="term" value="F:aspartic endopeptidase activity, intramembrane cleaving"/>
    <property type="evidence" value="ECO:0007669"/>
    <property type="project" value="InterPro"/>
</dbReference>
<proteinExistence type="inferred from homology"/>
<dbReference type="Proteomes" id="UP000016931">
    <property type="component" value="Unassembled WGS sequence"/>
</dbReference>
<keyword evidence="5" id="KW-0256">Endoplasmic reticulum</keyword>
<feature type="compositionally biased region" description="Basic and acidic residues" evidence="8">
    <location>
        <begin position="53"/>
        <end position="63"/>
    </location>
</feature>
<gene>
    <name evidence="10" type="ORF">SEPMUDRAFT_145660</name>
</gene>
<keyword evidence="7 9" id="KW-0472">Membrane</keyword>
<evidence type="ECO:0000313" key="10">
    <source>
        <dbReference type="EMBL" id="EMF16403.1"/>
    </source>
</evidence>
<evidence type="ECO:0000256" key="1">
    <source>
        <dbReference type="ARBA" id="ARBA00004477"/>
    </source>
</evidence>
<dbReference type="GO" id="GO:0098553">
    <property type="term" value="C:lumenal side of endoplasmic reticulum membrane"/>
    <property type="evidence" value="ECO:0007669"/>
    <property type="project" value="TreeGrafter"/>
</dbReference>
<dbReference type="STRING" id="692275.N1QLA4"/>
<feature type="transmembrane region" description="Helical" evidence="9">
    <location>
        <begin position="446"/>
        <end position="464"/>
    </location>
</feature>
<feature type="transmembrane region" description="Helical" evidence="9">
    <location>
        <begin position="418"/>
        <end position="440"/>
    </location>
</feature>
<dbReference type="PANTHER" id="PTHR12174:SF23">
    <property type="entry name" value="MINOR HISTOCOMPATIBILITY ANTIGEN H13"/>
    <property type="match status" value="1"/>
</dbReference>
<dbReference type="eggNOG" id="KOG2443">
    <property type="taxonomic scope" value="Eukaryota"/>
</dbReference>
<comment type="similarity">
    <text evidence="2">Belongs to the peptidase A22B family.</text>
</comment>
<accession>N1QLA4</accession>
<keyword evidence="6 9" id="KW-1133">Transmembrane helix</keyword>
<feature type="transmembrane region" description="Helical" evidence="9">
    <location>
        <begin position="330"/>
        <end position="353"/>
    </location>
</feature>
<dbReference type="AlphaFoldDB" id="N1QLA4"/>
<feature type="compositionally biased region" description="Low complexity" evidence="8">
    <location>
        <begin position="560"/>
        <end position="574"/>
    </location>
</feature>
<comment type="subcellular location">
    <subcellularLocation>
        <location evidence="1">Endoplasmic reticulum membrane</location>
        <topology evidence="1">Multi-pass membrane protein</topology>
    </subcellularLocation>
</comment>
<feature type="region of interest" description="Disordered" evidence="8">
    <location>
        <begin position="511"/>
        <end position="541"/>
    </location>
</feature>
<dbReference type="EMBL" id="KB456260">
    <property type="protein sequence ID" value="EMF16403.1"/>
    <property type="molecule type" value="Genomic_DNA"/>
</dbReference>
<keyword evidence="4" id="KW-0378">Hydrolase</keyword>
<reference evidence="10 11" key="1">
    <citation type="journal article" date="2012" name="PLoS Pathog.">
        <title>Diverse lifestyles and strategies of plant pathogenesis encoded in the genomes of eighteen Dothideomycetes fungi.</title>
        <authorList>
            <person name="Ohm R.A."/>
            <person name="Feau N."/>
            <person name="Henrissat B."/>
            <person name="Schoch C.L."/>
            <person name="Horwitz B.A."/>
            <person name="Barry K.W."/>
            <person name="Condon B.J."/>
            <person name="Copeland A.C."/>
            <person name="Dhillon B."/>
            <person name="Glaser F."/>
            <person name="Hesse C.N."/>
            <person name="Kosti I."/>
            <person name="LaButti K."/>
            <person name="Lindquist E.A."/>
            <person name="Lucas S."/>
            <person name="Salamov A.A."/>
            <person name="Bradshaw R.E."/>
            <person name="Ciuffetti L."/>
            <person name="Hamelin R.C."/>
            <person name="Kema G.H.J."/>
            <person name="Lawrence C."/>
            <person name="Scott J.A."/>
            <person name="Spatafora J.W."/>
            <person name="Turgeon B.G."/>
            <person name="de Wit P.J.G.M."/>
            <person name="Zhong S."/>
            <person name="Goodwin S.B."/>
            <person name="Grigoriev I.V."/>
        </authorList>
    </citation>
    <scope>NUCLEOTIDE SEQUENCE [LARGE SCALE GENOMIC DNA]</scope>
    <source>
        <strain evidence="10 11">SO2202</strain>
    </source>
</reference>